<feature type="binding site" evidence="6">
    <location>
        <position position="241"/>
    </location>
    <ligand>
        <name>S-adenosyl-L-methionine</name>
        <dbReference type="ChEBI" id="CHEBI:59789"/>
    </ligand>
</feature>
<feature type="binding site" evidence="6">
    <location>
        <position position="194"/>
    </location>
    <ligand>
        <name>S-adenosyl-L-methionine</name>
        <dbReference type="ChEBI" id="CHEBI:59789"/>
    </ligand>
</feature>
<evidence type="ECO:0000256" key="4">
    <source>
        <dbReference type="ARBA" id="ARBA00022679"/>
    </source>
</evidence>
<dbReference type="InterPro" id="IPR004498">
    <property type="entry name" value="Ribosomal_PrmA_MeTrfase"/>
</dbReference>
<dbReference type="GO" id="GO:0005840">
    <property type="term" value="C:ribosome"/>
    <property type="evidence" value="ECO:0007669"/>
    <property type="project" value="UniProtKB-KW"/>
</dbReference>
<dbReference type="InterPro" id="IPR029063">
    <property type="entry name" value="SAM-dependent_MTases_sf"/>
</dbReference>
<feature type="binding site" evidence="6">
    <location>
        <position position="151"/>
    </location>
    <ligand>
        <name>S-adenosyl-L-methionine</name>
        <dbReference type="ChEBI" id="CHEBI:59789"/>
    </ligand>
</feature>
<comment type="similarity">
    <text evidence="1 6">Belongs to the methyltransferase superfamily. PrmA family.</text>
</comment>
<dbReference type="EC" id="2.1.1.-" evidence="6"/>
<keyword evidence="7" id="KW-0687">Ribonucleoprotein</keyword>
<evidence type="ECO:0000313" key="8">
    <source>
        <dbReference type="Proteomes" id="UP000215027"/>
    </source>
</evidence>
<keyword evidence="4 6" id="KW-0808">Transferase</keyword>
<dbReference type="AlphaFoldDB" id="A0A160T133"/>
<accession>A0A160T133</accession>
<keyword evidence="7" id="KW-0689">Ribosomal protein</keyword>
<evidence type="ECO:0000256" key="2">
    <source>
        <dbReference type="ARBA" id="ARBA00022490"/>
    </source>
</evidence>
<dbReference type="GO" id="GO:0016279">
    <property type="term" value="F:protein-lysine N-methyltransferase activity"/>
    <property type="evidence" value="ECO:0007669"/>
    <property type="project" value="RHEA"/>
</dbReference>
<organism evidence="7 8">
    <name type="scientific">Candidatus Promineifilum breve</name>
    <dbReference type="NCBI Taxonomy" id="1806508"/>
    <lineage>
        <taxon>Bacteria</taxon>
        <taxon>Bacillati</taxon>
        <taxon>Chloroflexota</taxon>
        <taxon>Ardenticatenia</taxon>
        <taxon>Candidatus Promineifilales</taxon>
        <taxon>Candidatus Promineifilaceae</taxon>
        <taxon>Candidatus Promineifilum</taxon>
    </lineage>
</organism>
<gene>
    <name evidence="6 7" type="primary">prmA</name>
    <name evidence="7" type="ORF">CFX0092_A0961</name>
</gene>
<evidence type="ECO:0000256" key="5">
    <source>
        <dbReference type="ARBA" id="ARBA00022691"/>
    </source>
</evidence>
<keyword evidence="3 6" id="KW-0489">Methyltransferase</keyword>
<dbReference type="Proteomes" id="UP000215027">
    <property type="component" value="Chromosome I"/>
</dbReference>
<feature type="binding site" evidence="6">
    <location>
        <position position="172"/>
    </location>
    <ligand>
        <name>S-adenosyl-L-methionine</name>
        <dbReference type="ChEBI" id="CHEBI:59789"/>
    </ligand>
</feature>
<dbReference type="CDD" id="cd02440">
    <property type="entry name" value="AdoMet_MTases"/>
    <property type="match status" value="1"/>
</dbReference>
<dbReference type="InterPro" id="IPR050078">
    <property type="entry name" value="Ribosomal_L11_MeTrfase_PrmA"/>
</dbReference>
<comment type="function">
    <text evidence="6">Methylates ribosomal protein L11.</text>
</comment>
<keyword evidence="8" id="KW-1185">Reference proteome</keyword>
<dbReference type="KEGG" id="pbf:CFX0092_A0961"/>
<name>A0A160T133_9CHLR</name>
<dbReference type="PANTHER" id="PTHR43648">
    <property type="entry name" value="ELECTRON TRANSFER FLAVOPROTEIN BETA SUBUNIT LYSINE METHYLTRANSFERASE"/>
    <property type="match status" value="1"/>
</dbReference>
<dbReference type="SUPFAM" id="SSF53335">
    <property type="entry name" value="S-adenosyl-L-methionine-dependent methyltransferases"/>
    <property type="match status" value="1"/>
</dbReference>
<dbReference type="HAMAP" id="MF_00735">
    <property type="entry name" value="Methyltr_PrmA"/>
    <property type="match status" value="1"/>
</dbReference>
<dbReference type="NCBIfam" id="TIGR00406">
    <property type="entry name" value="prmA"/>
    <property type="match status" value="1"/>
</dbReference>
<dbReference type="PANTHER" id="PTHR43648:SF1">
    <property type="entry name" value="ELECTRON TRANSFER FLAVOPROTEIN BETA SUBUNIT LYSINE METHYLTRANSFERASE"/>
    <property type="match status" value="1"/>
</dbReference>
<dbReference type="EMBL" id="LN890655">
    <property type="protein sequence ID" value="CUS02839.2"/>
    <property type="molecule type" value="Genomic_DNA"/>
</dbReference>
<reference evidence="7" key="1">
    <citation type="submission" date="2016-01" db="EMBL/GenBank/DDBJ databases">
        <authorList>
            <person name="Mcilroy J.S."/>
            <person name="Karst M S."/>
            <person name="Albertsen M."/>
        </authorList>
    </citation>
    <scope>NUCLEOTIDE SEQUENCE</scope>
    <source>
        <strain evidence="7">Cfx-K</strain>
    </source>
</reference>
<evidence type="ECO:0000256" key="3">
    <source>
        <dbReference type="ARBA" id="ARBA00022603"/>
    </source>
</evidence>
<evidence type="ECO:0000256" key="1">
    <source>
        <dbReference type="ARBA" id="ARBA00009741"/>
    </source>
</evidence>
<dbReference type="PIRSF" id="PIRSF000401">
    <property type="entry name" value="RPL11_MTase"/>
    <property type="match status" value="1"/>
</dbReference>
<sequence length="307" mass="32972">MYWLEVSVRTDGEGAEAVAEMLRPFAYQESVVLEQLGDEATADPDALEPFVTVKIYVPEDDDSPALRRRIAEILYHLARLYPLPEPVFRELADEDWANAWKEHYRPFRLGKRIVIWPAWLDRAAAEDSRPDDVVLTLDPGMAFGTGLHPTTQGCLQALEQIVAPGMGVLDAGTGSGILAIAAVKLGADTVAAFDTDALAVRATQDNAARNDALAAIHVWRGELDSVTPQTGRAQWDVVVANILAPVIIGLLAENGLLAYVTPGGRLILSGIIEEQAPDVEAALVAAGGKVAQTITAGDWVTLIAGHR</sequence>
<evidence type="ECO:0000256" key="6">
    <source>
        <dbReference type="HAMAP-Rule" id="MF_00735"/>
    </source>
</evidence>
<dbReference type="Gene3D" id="3.40.50.150">
    <property type="entry name" value="Vaccinia Virus protein VP39"/>
    <property type="match status" value="1"/>
</dbReference>
<dbReference type="Pfam" id="PF06325">
    <property type="entry name" value="PrmA"/>
    <property type="match status" value="1"/>
</dbReference>
<keyword evidence="5 6" id="KW-0949">S-adenosyl-L-methionine</keyword>
<comment type="catalytic activity">
    <reaction evidence="6">
        <text>L-lysyl-[protein] + 3 S-adenosyl-L-methionine = N(6),N(6),N(6)-trimethyl-L-lysyl-[protein] + 3 S-adenosyl-L-homocysteine + 3 H(+)</text>
        <dbReference type="Rhea" id="RHEA:54192"/>
        <dbReference type="Rhea" id="RHEA-COMP:9752"/>
        <dbReference type="Rhea" id="RHEA-COMP:13826"/>
        <dbReference type="ChEBI" id="CHEBI:15378"/>
        <dbReference type="ChEBI" id="CHEBI:29969"/>
        <dbReference type="ChEBI" id="CHEBI:57856"/>
        <dbReference type="ChEBI" id="CHEBI:59789"/>
        <dbReference type="ChEBI" id="CHEBI:61961"/>
    </reaction>
</comment>
<dbReference type="GO" id="GO:0032259">
    <property type="term" value="P:methylation"/>
    <property type="evidence" value="ECO:0007669"/>
    <property type="project" value="UniProtKB-KW"/>
</dbReference>
<protein>
    <recommendedName>
        <fullName evidence="6">Ribosomal protein L11 methyltransferase</fullName>
        <shortName evidence="6">L11 Mtase</shortName>
        <ecNumber evidence="6">2.1.1.-</ecNumber>
    </recommendedName>
</protein>
<dbReference type="GO" id="GO:0005737">
    <property type="term" value="C:cytoplasm"/>
    <property type="evidence" value="ECO:0007669"/>
    <property type="project" value="UniProtKB-SubCell"/>
</dbReference>
<keyword evidence="2 6" id="KW-0963">Cytoplasm</keyword>
<proteinExistence type="inferred from homology"/>
<comment type="subcellular location">
    <subcellularLocation>
        <location evidence="6">Cytoplasm</location>
    </subcellularLocation>
</comment>
<evidence type="ECO:0000313" key="7">
    <source>
        <dbReference type="EMBL" id="CUS02839.2"/>
    </source>
</evidence>